<organism evidence="1 2">
    <name type="scientific">Catharanthus roseus</name>
    <name type="common">Madagascar periwinkle</name>
    <name type="synonym">Vinca rosea</name>
    <dbReference type="NCBI Taxonomy" id="4058"/>
    <lineage>
        <taxon>Eukaryota</taxon>
        <taxon>Viridiplantae</taxon>
        <taxon>Streptophyta</taxon>
        <taxon>Embryophyta</taxon>
        <taxon>Tracheophyta</taxon>
        <taxon>Spermatophyta</taxon>
        <taxon>Magnoliopsida</taxon>
        <taxon>eudicotyledons</taxon>
        <taxon>Gunneridae</taxon>
        <taxon>Pentapetalae</taxon>
        <taxon>asterids</taxon>
        <taxon>lamiids</taxon>
        <taxon>Gentianales</taxon>
        <taxon>Apocynaceae</taxon>
        <taxon>Rauvolfioideae</taxon>
        <taxon>Vinceae</taxon>
        <taxon>Catharanthinae</taxon>
        <taxon>Catharanthus</taxon>
    </lineage>
</organism>
<comment type="caution">
    <text evidence="1">The sequence shown here is derived from an EMBL/GenBank/DDBJ whole genome shotgun (WGS) entry which is preliminary data.</text>
</comment>
<evidence type="ECO:0000313" key="1">
    <source>
        <dbReference type="EMBL" id="KAI5661133.1"/>
    </source>
</evidence>
<proteinExistence type="predicted"/>
<protein>
    <submittedName>
        <fullName evidence="1">Uncharacterized protein</fullName>
    </submittedName>
</protein>
<dbReference type="Proteomes" id="UP001060085">
    <property type="component" value="Linkage Group LG05"/>
</dbReference>
<reference evidence="2" key="1">
    <citation type="journal article" date="2023" name="Nat. Plants">
        <title>Single-cell RNA sequencing provides a high-resolution roadmap for understanding the multicellular compartmentation of specialized metabolism.</title>
        <authorList>
            <person name="Sun S."/>
            <person name="Shen X."/>
            <person name="Li Y."/>
            <person name="Li Y."/>
            <person name="Wang S."/>
            <person name="Li R."/>
            <person name="Zhang H."/>
            <person name="Shen G."/>
            <person name="Guo B."/>
            <person name="Wei J."/>
            <person name="Xu J."/>
            <person name="St-Pierre B."/>
            <person name="Chen S."/>
            <person name="Sun C."/>
        </authorList>
    </citation>
    <scope>NUCLEOTIDE SEQUENCE [LARGE SCALE GENOMIC DNA]</scope>
</reference>
<evidence type="ECO:0000313" key="2">
    <source>
        <dbReference type="Proteomes" id="UP001060085"/>
    </source>
</evidence>
<keyword evidence="2" id="KW-1185">Reference proteome</keyword>
<name>A0ACC0ANX6_CATRO</name>
<sequence length="782" mass="85675">MRFLLCSSALFFLLLVPSLSLTLDGTLLLSFKYSILDDPLLVLDNWNYEDQNPCLWTGVTCAQVQSPFGTSDMNRVISLVLPSSRLSGSIPEDLGLIQYLRTLDLSNNFLSGTLPSTLFNASELQVLSLSGNGISGGLPEFGQKNLKFLNLSSNSLAGNLPKNLPSLPNLTVVSLRSNSFSGTIPGGFQYMEVLDLSANLLNGSLPDDFDGERLKYLNLSSNKFSGLVSPEFAKKIPENVTIDLSFNNLTGEIPQTMALSNQKTESFRGNIELCGKPLKKLCTIPSTLSNPPNSSTTNTSPPAIAAIPKTIDSTNPLPNSPQSSQPQHKLKTGTILAIVIGDLAGIGFLAIISLYVYRLKKRNFENPSDKKPTKENPSDKNPKIIKDLEISIAKETTSHGGTCSSCLRITNGEEISESSGSSSSDSDENRQDYEKGQREDDKYKNERSLVMVDGETELELENLLKASAYILGSSATSIVYKAVLEDGISFAVRRIGEGGFHKLKDFEHQVKAIAKLRHPNLVRLRGFYWGDDEKLVIYDYVSNGSLANAGNYRKMGSSPYHMTLEVRLKIARGVAKGLSYIHEKKQVHGNIKPSNILLTSEMEPIISDFGLHFLIHGKKNTHNKSEGSVRHFGSKRCPVETAADDANANNSSSPYNISSSPALFINCTSPYHAPESLKNLKPNPKWDVYSFGIVLLELLTGKVFSGRELSQWIGVGPVLDEQNRVLRMADVAIRGDVANREEDTLECFKLGFSCASLIAQKRPSMKDVVQVLEKIPSSSHHC</sequence>
<gene>
    <name evidence="1" type="ORF">M9H77_20456</name>
</gene>
<accession>A0ACC0ANX6</accession>
<dbReference type="EMBL" id="CM044705">
    <property type="protein sequence ID" value="KAI5661133.1"/>
    <property type="molecule type" value="Genomic_DNA"/>
</dbReference>